<sequence>MDFLRRLPEIYKALVAFLGALAAQEGTVLAIADGLPPNWVHGLMVGFAGITAVLTFLKKNKTAMDLVEKILREGATDPAHVETVVKANPELVQELIDQYRTSH</sequence>
<gene>
    <name evidence="2" type="ORF">SAMEA2070301_03106</name>
</gene>
<keyword evidence="1" id="KW-0472">Membrane</keyword>
<feature type="transmembrane region" description="Helical" evidence="1">
    <location>
        <begin position="40"/>
        <end position="57"/>
    </location>
</feature>
<dbReference type="AlphaFoldDB" id="A0AB38D0M6"/>
<evidence type="ECO:0000256" key="1">
    <source>
        <dbReference type="SAM" id="Phobius"/>
    </source>
</evidence>
<name>A0AB38D0M6_9MYCO</name>
<proteinExistence type="predicted"/>
<keyword evidence="1" id="KW-1133">Transmembrane helix</keyword>
<evidence type="ECO:0000313" key="2">
    <source>
        <dbReference type="EMBL" id="SIB17425.1"/>
    </source>
</evidence>
<dbReference type="RefSeq" id="WP_074292902.1">
    <property type="nucleotide sequence ID" value="NZ_FSFF01000001.1"/>
</dbReference>
<organism evidence="2 3">
    <name type="scientific">Mycobacteroides abscessus subsp. abscessus</name>
    <dbReference type="NCBI Taxonomy" id="1185650"/>
    <lineage>
        <taxon>Bacteria</taxon>
        <taxon>Bacillati</taxon>
        <taxon>Actinomycetota</taxon>
        <taxon>Actinomycetes</taxon>
        <taxon>Mycobacteriales</taxon>
        <taxon>Mycobacteriaceae</taxon>
        <taxon>Mycobacteroides</taxon>
        <taxon>Mycobacteroides abscessus</taxon>
    </lineage>
</organism>
<dbReference type="Proteomes" id="UP000185210">
    <property type="component" value="Unassembled WGS sequence"/>
</dbReference>
<evidence type="ECO:0008006" key="4">
    <source>
        <dbReference type="Google" id="ProtNLM"/>
    </source>
</evidence>
<comment type="caution">
    <text evidence="2">The sequence shown here is derived from an EMBL/GenBank/DDBJ whole genome shotgun (WGS) entry which is preliminary data.</text>
</comment>
<keyword evidence="1" id="KW-0812">Transmembrane</keyword>
<reference evidence="2 3" key="1">
    <citation type="submission" date="2016-11" db="EMBL/GenBank/DDBJ databases">
        <authorList>
            <consortium name="Pathogen Informatics"/>
        </authorList>
    </citation>
    <scope>NUCLEOTIDE SEQUENCE [LARGE SCALE GENOMIC DNA]</scope>
    <source>
        <strain evidence="2 3">104</strain>
    </source>
</reference>
<dbReference type="EMBL" id="FSHM01000004">
    <property type="protein sequence ID" value="SIB17425.1"/>
    <property type="molecule type" value="Genomic_DNA"/>
</dbReference>
<evidence type="ECO:0000313" key="3">
    <source>
        <dbReference type="Proteomes" id="UP000185210"/>
    </source>
</evidence>
<accession>A0AB38D0M6</accession>
<protein>
    <recommendedName>
        <fullName evidence="4">Holin</fullName>
    </recommendedName>
</protein>